<feature type="region of interest" description="Disordered" evidence="1">
    <location>
        <begin position="24"/>
        <end position="43"/>
    </location>
</feature>
<accession>A0ABY1JT87</accession>
<keyword evidence="3" id="KW-1185">Reference proteome</keyword>
<gene>
    <name evidence="2" type="ORF">SAMN05421578_103541</name>
</gene>
<reference evidence="2 3" key="1">
    <citation type="submission" date="2017-01" db="EMBL/GenBank/DDBJ databases">
        <authorList>
            <person name="Varghese N."/>
            <person name="Submissions S."/>
        </authorList>
    </citation>
    <scope>NUCLEOTIDE SEQUENCE [LARGE SCALE GENOMIC DNA]</scope>
    <source>
        <strain evidence="2 3">ATCC 23464</strain>
    </source>
</reference>
<dbReference type="Proteomes" id="UP000186666">
    <property type="component" value="Unassembled WGS sequence"/>
</dbReference>
<evidence type="ECO:0008006" key="4">
    <source>
        <dbReference type="Google" id="ProtNLM"/>
    </source>
</evidence>
<evidence type="ECO:0000313" key="2">
    <source>
        <dbReference type="EMBL" id="SIQ72131.1"/>
    </source>
</evidence>
<comment type="caution">
    <text evidence="2">The sequence shown here is derived from an EMBL/GenBank/DDBJ whole genome shotgun (WGS) entry which is preliminary data.</text>
</comment>
<dbReference type="EMBL" id="FTNK01000003">
    <property type="protein sequence ID" value="SIQ72131.1"/>
    <property type="molecule type" value="Genomic_DNA"/>
</dbReference>
<organism evidence="2 3">
    <name type="scientific">Paenibacillus macquariensis</name>
    <dbReference type="NCBI Taxonomy" id="948756"/>
    <lineage>
        <taxon>Bacteria</taxon>
        <taxon>Bacillati</taxon>
        <taxon>Bacillota</taxon>
        <taxon>Bacilli</taxon>
        <taxon>Bacillales</taxon>
        <taxon>Paenibacillaceae</taxon>
        <taxon>Paenibacillus</taxon>
    </lineage>
</organism>
<proteinExistence type="predicted"/>
<dbReference type="RefSeq" id="WP_280175189.1">
    <property type="nucleotide sequence ID" value="NZ_FTNK01000003.1"/>
</dbReference>
<sequence length="43" mass="5053">MAEKFKKNKGNKYAHNNEFAEEVVSKNAAMHTEDKTNWRRGNK</sequence>
<protein>
    <recommendedName>
        <fullName evidence="4">Transcriptional regulator</fullName>
    </recommendedName>
</protein>
<evidence type="ECO:0000256" key="1">
    <source>
        <dbReference type="SAM" id="MobiDB-lite"/>
    </source>
</evidence>
<evidence type="ECO:0000313" key="3">
    <source>
        <dbReference type="Proteomes" id="UP000186666"/>
    </source>
</evidence>
<name>A0ABY1JT87_9BACL</name>